<dbReference type="AlphaFoldDB" id="A0A401RMC5"/>
<comment type="caution">
    <text evidence="3">The sequence shown here is derived from an EMBL/GenBank/DDBJ whole genome shotgun (WGS) entry which is preliminary data.</text>
</comment>
<accession>A0A401RMC5</accession>
<keyword evidence="1" id="KW-0862">Zinc</keyword>
<dbReference type="GO" id="GO:0008270">
    <property type="term" value="F:zinc ion binding"/>
    <property type="evidence" value="ECO:0007669"/>
    <property type="project" value="UniProtKB-KW"/>
</dbReference>
<dbReference type="InterPro" id="IPR013087">
    <property type="entry name" value="Znf_C2H2_type"/>
</dbReference>
<reference evidence="3 4" key="1">
    <citation type="journal article" date="2018" name="Nat. Ecol. Evol.">
        <title>Shark genomes provide insights into elasmobranch evolution and the origin of vertebrates.</title>
        <authorList>
            <person name="Hara Y"/>
            <person name="Yamaguchi K"/>
            <person name="Onimaru K"/>
            <person name="Kadota M"/>
            <person name="Koyanagi M"/>
            <person name="Keeley SD"/>
            <person name="Tatsumi K"/>
            <person name="Tanaka K"/>
            <person name="Motone F"/>
            <person name="Kageyama Y"/>
            <person name="Nozu R"/>
            <person name="Adachi N"/>
            <person name="Nishimura O"/>
            <person name="Nakagawa R"/>
            <person name="Tanegashima C"/>
            <person name="Kiyatake I"/>
            <person name="Matsumoto R"/>
            <person name="Murakumo K"/>
            <person name="Nishida K"/>
            <person name="Terakita A"/>
            <person name="Kuratani S"/>
            <person name="Sato K"/>
            <person name="Hyodo S Kuraku.S."/>
        </authorList>
    </citation>
    <scope>NUCLEOTIDE SEQUENCE [LARGE SCALE GENOMIC DNA]</scope>
</reference>
<evidence type="ECO:0000313" key="4">
    <source>
        <dbReference type="Proteomes" id="UP000287033"/>
    </source>
</evidence>
<name>A0A401RMC5_CHIPU</name>
<dbReference type="PROSITE" id="PS00028">
    <property type="entry name" value="ZINC_FINGER_C2H2_1"/>
    <property type="match status" value="1"/>
</dbReference>
<dbReference type="OrthoDB" id="9802488at2759"/>
<evidence type="ECO:0000313" key="3">
    <source>
        <dbReference type="EMBL" id="GCC19337.1"/>
    </source>
</evidence>
<sequence>MELKPDTPLREPARLVMDDPDNVEEGTVSAAHPTDETSITTQTFYNRSYQDSIQGTDYKTTINKTSEETTEITAVMEGVVIEPIYDRTSVLEVIIHYPVDGLFPMVSLFKTHLTKVHRVKNIRTKCSRCDKAGENHAVAWHYPKYKGKKQPPTGDFACSMCDQRFFTQPGLGQHERHRHLILRNEKRLKPAPKVKGKPGRSDRVWSQEEVALLRELEVRFARCKFINKSITSILKTKTPK</sequence>
<dbReference type="Proteomes" id="UP000287033">
    <property type="component" value="Unassembled WGS sequence"/>
</dbReference>
<evidence type="ECO:0000256" key="1">
    <source>
        <dbReference type="PROSITE-ProRule" id="PRU00042"/>
    </source>
</evidence>
<keyword evidence="4" id="KW-1185">Reference proteome</keyword>
<feature type="domain" description="C2H2-type" evidence="2">
    <location>
        <begin position="156"/>
        <end position="184"/>
    </location>
</feature>
<dbReference type="PROSITE" id="PS50157">
    <property type="entry name" value="ZINC_FINGER_C2H2_2"/>
    <property type="match status" value="1"/>
</dbReference>
<protein>
    <recommendedName>
        <fullName evidence="2">C2H2-type domain-containing protein</fullName>
    </recommendedName>
</protein>
<dbReference type="EMBL" id="BEZZ01001543">
    <property type="protein sequence ID" value="GCC19337.1"/>
    <property type="molecule type" value="Genomic_DNA"/>
</dbReference>
<keyword evidence="1" id="KW-0479">Metal-binding</keyword>
<organism evidence="3 4">
    <name type="scientific">Chiloscyllium punctatum</name>
    <name type="common">Brownbanded bambooshark</name>
    <name type="synonym">Hemiscyllium punctatum</name>
    <dbReference type="NCBI Taxonomy" id="137246"/>
    <lineage>
        <taxon>Eukaryota</taxon>
        <taxon>Metazoa</taxon>
        <taxon>Chordata</taxon>
        <taxon>Craniata</taxon>
        <taxon>Vertebrata</taxon>
        <taxon>Chondrichthyes</taxon>
        <taxon>Elasmobranchii</taxon>
        <taxon>Galeomorphii</taxon>
        <taxon>Galeoidea</taxon>
        <taxon>Orectolobiformes</taxon>
        <taxon>Hemiscylliidae</taxon>
        <taxon>Chiloscyllium</taxon>
    </lineage>
</organism>
<keyword evidence="1" id="KW-0863">Zinc-finger</keyword>
<evidence type="ECO:0000259" key="2">
    <source>
        <dbReference type="PROSITE" id="PS50157"/>
    </source>
</evidence>
<gene>
    <name evidence="3" type="ORF">chiPu_0018329</name>
</gene>
<proteinExistence type="predicted"/>